<evidence type="ECO:0000256" key="1">
    <source>
        <dbReference type="SAM" id="MobiDB-lite"/>
    </source>
</evidence>
<accession>A0AB38F8F0</accession>
<dbReference type="EMBL" id="UAUI01000002">
    <property type="protein sequence ID" value="SPZ37911.1"/>
    <property type="molecule type" value="Genomic_DNA"/>
</dbReference>
<proteinExistence type="predicted"/>
<reference evidence="3 4" key="1">
    <citation type="submission" date="2018-06" db="EMBL/GenBank/DDBJ databases">
        <authorList>
            <consortium name="Pathogen Informatics"/>
            <person name="Doyle S."/>
        </authorList>
    </citation>
    <scope>NUCLEOTIDE SEQUENCE [LARGE SCALE GENOMIC DNA]</scope>
    <source>
        <strain evidence="3 4">NCTC13229</strain>
    </source>
</reference>
<dbReference type="Proteomes" id="UP000251211">
    <property type="component" value="Unassembled WGS sequence"/>
</dbReference>
<feature type="region of interest" description="Disordered" evidence="1">
    <location>
        <begin position="246"/>
        <end position="287"/>
    </location>
</feature>
<dbReference type="PANTHER" id="PTHR46438">
    <property type="entry name" value="ALPHA/BETA-HYDROLASES SUPERFAMILY PROTEIN"/>
    <property type="match status" value="1"/>
</dbReference>
<evidence type="ECO:0000313" key="4">
    <source>
        <dbReference type="Proteomes" id="UP000251211"/>
    </source>
</evidence>
<evidence type="ECO:0000313" key="3">
    <source>
        <dbReference type="EMBL" id="SPZ37911.1"/>
    </source>
</evidence>
<dbReference type="Pfam" id="PF12697">
    <property type="entry name" value="Abhydrolase_6"/>
    <property type="match status" value="1"/>
</dbReference>
<keyword evidence="3" id="KW-0378">Hydrolase</keyword>
<organism evidence="3 4">
    <name type="scientific">Rhodococcus wratislaviensis</name>
    <name type="common">Tsukamurella wratislaviensis</name>
    <dbReference type="NCBI Taxonomy" id="44752"/>
    <lineage>
        <taxon>Bacteria</taxon>
        <taxon>Bacillati</taxon>
        <taxon>Actinomycetota</taxon>
        <taxon>Actinomycetes</taxon>
        <taxon>Mycobacteriales</taxon>
        <taxon>Nocardiaceae</taxon>
        <taxon>Rhodococcus</taxon>
    </lineage>
</organism>
<dbReference type="AlphaFoldDB" id="A0AB38F8F0"/>
<comment type="caution">
    <text evidence="3">The sequence shown here is derived from an EMBL/GenBank/DDBJ whole genome shotgun (WGS) entry which is preliminary data.</text>
</comment>
<gene>
    <name evidence="3" type="primary">bioH_2</name>
    <name evidence="3" type="ORF">NCTC13229_01374</name>
</gene>
<sequence length="287" mass="30560">MNAGALIAGTAGAPTVMLIHGLASSYRVWDRVVPKIEQGADIVAAQLESEHSIERDADDAAALLRSPAVIVGHSRGGLVATALAERHPELVSALLLLCPPWSLASRLSARTPIERVLALPGVGELIWAMASPERQRAAQQSAFGPSVSVPDQFVDDLRARGRRNFVRSTQAIDTYLGARTLADRLTSLPVPTELVVGGLDARVASPAREFASVRHATVRVLPRVGHTPPWEAPDMVAEAIGRTLRSTTSATSSCNAASFGRDNTRLPGPQPLTRPYPTTNGMDHEDL</sequence>
<dbReference type="GO" id="GO:0090499">
    <property type="term" value="F:pimelyl-[acyl-carrier protein] methyl ester esterase activity"/>
    <property type="evidence" value="ECO:0007669"/>
    <property type="project" value="UniProtKB-EC"/>
</dbReference>
<evidence type="ECO:0000259" key="2">
    <source>
        <dbReference type="Pfam" id="PF12697"/>
    </source>
</evidence>
<name>A0AB38F8F0_RHOWR</name>
<dbReference type="PANTHER" id="PTHR46438:SF11">
    <property type="entry name" value="LIPASE-RELATED"/>
    <property type="match status" value="1"/>
</dbReference>
<dbReference type="RefSeq" id="WP_112298976.1">
    <property type="nucleotide sequence ID" value="NZ_QTTP01000001.1"/>
</dbReference>
<dbReference type="Gene3D" id="3.40.50.1820">
    <property type="entry name" value="alpha/beta hydrolase"/>
    <property type="match status" value="1"/>
</dbReference>
<feature type="domain" description="AB hydrolase-1" evidence="2">
    <location>
        <begin position="17"/>
        <end position="239"/>
    </location>
</feature>
<dbReference type="SUPFAM" id="SSF53474">
    <property type="entry name" value="alpha/beta-Hydrolases"/>
    <property type="match status" value="1"/>
</dbReference>
<feature type="compositionally biased region" description="Low complexity" evidence="1">
    <location>
        <begin position="246"/>
        <end position="258"/>
    </location>
</feature>
<dbReference type="EC" id="3.1.1.85" evidence="3"/>
<protein>
    <submittedName>
        <fullName evidence="3">Hydrolase</fullName>
        <ecNumber evidence="3">3.1.1.85</ecNumber>
    </submittedName>
</protein>
<dbReference type="InterPro" id="IPR000073">
    <property type="entry name" value="AB_hydrolase_1"/>
</dbReference>
<dbReference type="InterPro" id="IPR029058">
    <property type="entry name" value="AB_hydrolase_fold"/>
</dbReference>